<dbReference type="PRINTS" id="PR01040">
    <property type="entry name" value="TRNASYNTHTYR"/>
</dbReference>
<evidence type="ECO:0000256" key="7">
    <source>
        <dbReference type="ARBA" id="ARBA00048248"/>
    </source>
</evidence>
<dbReference type="Pfam" id="PF22421">
    <property type="entry name" value="SYY_C-terminal"/>
    <property type="match status" value="1"/>
</dbReference>
<evidence type="ECO:0000256" key="5">
    <source>
        <dbReference type="ARBA" id="ARBA00022917"/>
    </source>
</evidence>
<organism evidence="11 12">
    <name type="scientific">Candidatus Wallbacteria bacterium HGW-Wallbacteria-1</name>
    <dbReference type="NCBI Taxonomy" id="2013854"/>
    <lineage>
        <taxon>Bacteria</taxon>
        <taxon>Candidatus Walliibacteriota</taxon>
    </lineage>
</organism>
<dbReference type="EMBL" id="PGXC01000023">
    <property type="protein sequence ID" value="PKK89215.1"/>
    <property type="molecule type" value="Genomic_DNA"/>
</dbReference>
<keyword evidence="8" id="KW-0963">Cytoplasm</keyword>
<dbReference type="InterPro" id="IPR054608">
    <property type="entry name" value="SYY-like_C"/>
</dbReference>
<evidence type="ECO:0000256" key="6">
    <source>
        <dbReference type="ARBA" id="ARBA00023146"/>
    </source>
</evidence>
<comment type="caution">
    <text evidence="11">The sequence shown here is derived from an EMBL/GenBank/DDBJ whole genome shotgun (WGS) entry which is preliminary data.</text>
</comment>
<comment type="function">
    <text evidence="8">Catalyzes the attachment of tyrosine to tRNA(Tyr) in a two-step reaction: tyrosine is first activated by ATP to form Tyr-AMP and then transferred to the acceptor end of tRNA(Tyr).</text>
</comment>
<feature type="short sequence motif" description="'KMSKS' region" evidence="8">
    <location>
        <begin position="245"/>
        <end position="249"/>
    </location>
</feature>
<dbReference type="InterPro" id="IPR002305">
    <property type="entry name" value="aa-tRNA-synth_Ic"/>
</dbReference>
<dbReference type="GO" id="GO:0005524">
    <property type="term" value="F:ATP binding"/>
    <property type="evidence" value="ECO:0007669"/>
    <property type="project" value="UniProtKB-UniRule"/>
</dbReference>
<keyword evidence="3 8" id="KW-0067">ATP-binding</keyword>
<keyword evidence="1 8" id="KW-0436">Ligase</keyword>
<comment type="subcellular location">
    <subcellularLocation>
        <location evidence="8">Cytoplasm</location>
    </subcellularLocation>
</comment>
<accession>A0A2N1PLK8</accession>
<sequence length="444" mass="48568">MSKNAIKSDLFAVLQERGFVKQTTDEEAIRSLLCQGAVTCYAGFDPTADSLHVGHLIPLMALIHMYMHGHRSIALLGGGTAMIGDPSGKSEARKMLTEETILANGQSIGNQVRAIIDRAPSIYAIAQGNSTGSLEMANNRDWIRDMNYIDFLRDIGRHFSVNRMLSFETYKMRMETGLSFIEFNYQLLQSYDFLELNRRQGCRLQIGGDDQWGNIVAGIDLTRRVAETEVFGMTFPLLTTSTGQKMGKTEKGALWIDPEKVSPYEYYQYWVNVDDADVQKLLYLMTFLPSAEIAATADLQGRELNWAKDILAFEATSVAHGREKALEAFKGACAAFGGKSIPADLLPSCPIPREGSAVLDLDMVPSTEISAADLGEGLSILDVLVLCGLTKSKGEGRRLIAGGGVHFNGEKVTSDALVANASSFSDGQAEVRVGKKKHHRLVLA</sequence>
<feature type="short sequence motif" description="'HIGH' region" evidence="8">
    <location>
        <begin position="46"/>
        <end position="55"/>
    </location>
</feature>
<dbReference type="Proteomes" id="UP000233256">
    <property type="component" value="Unassembled WGS sequence"/>
</dbReference>
<dbReference type="GO" id="GO:0003723">
    <property type="term" value="F:RNA binding"/>
    <property type="evidence" value="ECO:0007669"/>
    <property type="project" value="UniProtKB-KW"/>
</dbReference>
<dbReference type="Gene3D" id="1.10.240.10">
    <property type="entry name" value="Tyrosyl-Transfer RNA Synthetase"/>
    <property type="match status" value="1"/>
</dbReference>
<evidence type="ECO:0000256" key="2">
    <source>
        <dbReference type="ARBA" id="ARBA00022741"/>
    </source>
</evidence>
<evidence type="ECO:0000256" key="4">
    <source>
        <dbReference type="ARBA" id="ARBA00022884"/>
    </source>
</evidence>
<dbReference type="PANTHER" id="PTHR11766">
    <property type="entry name" value="TYROSYL-TRNA SYNTHETASE"/>
    <property type="match status" value="1"/>
</dbReference>
<feature type="binding site" evidence="8">
    <location>
        <position position="185"/>
    </location>
    <ligand>
        <name>L-tyrosine</name>
        <dbReference type="ChEBI" id="CHEBI:58315"/>
    </ligand>
</feature>
<keyword evidence="5 8" id="KW-0648">Protein biosynthesis</keyword>
<dbReference type="CDD" id="cd00165">
    <property type="entry name" value="S4"/>
    <property type="match status" value="1"/>
</dbReference>
<dbReference type="PROSITE" id="PS50889">
    <property type="entry name" value="S4"/>
    <property type="match status" value="1"/>
</dbReference>
<evidence type="ECO:0000256" key="8">
    <source>
        <dbReference type="HAMAP-Rule" id="MF_02006"/>
    </source>
</evidence>
<dbReference type="SUPFAM" id="SSF55174">
    <property type="entry name" value="Alpha-L RNA-binding motif"/>
    <property type="match status" value="1"/>
</dbReference>
<dbReference type="HAMAP" id="MF_02006">
    <property type="entry name" value="Tyr_tRNA_synth_type1"/>
    <property type="match status" value="1"/>
</dbReference>
<keyword evidence="4 9" id="KW-0694">RNA-binding</keyword>
<dbReference type="InterPro" id="IPR024088">
    <property type="entry name" value="Tyr-tRNA-ligase_bac-type"/>
</dbReference>
<dbReference type="GO" id="GO:0004831">
    <property type="term" value="F:tyrosine-tRNA ligase activity"/>
    <property type="evidence" value="ECO:0007669"/>
    <property type="project" value="UniProtKB-UniRule"/>
</dbReference>
<comment type="similarity">
    <text evidence="8">Belongs to the class-I aminoacyl-tRNA synthetase family. TyrS type 1 subfamily.</text>
</comment>
<proteinExistence type="inferred from homology"/>
<dbReference type="InterPro" id="IPR001412">
    <property type="entry name" value="aa-tRNA-synth_I_CS"/>
</dbReference>
<dbReference type="InterPro" id="IPR036986">
    <property type="entry name" value="S4_RNA-bd_sf"/>
</dbReference>
<keyword evidence="2 8" id="KW-0547">Nucleotide-binding</keyword>
<dbReference type="EC" id="6.1.1.1" evidence="8"/>
<evidence type="ECO:0000313" key="12">
    <source>
        <dbReference type="Proteomes" id="UP000233256"/>
    </source>
</evidence>
<dbReference type="InterPro" id="IPR024107">
    <property type="entry name" value="Tyr-tRNA-ligase_bac_1"/>
</dbReference>
<dbReference type="InterPro" id="IPR002307">
    <property type="entry name" value="Tyr-tRNA-ligase"/>
</dbReference>
<gene>
    <name evidence="8" type="primary">tyrS</name>
    <name evidence="11" type="ORF">CVV64_15520</name>
</gene>
<evidence type="ECO:0000256" key="3">
    <source>
        <dbReference type="ARBA" id="ARBA00022840"/>
    </source>
</evidence>
<evidence type="ECO:0000256" key="9">
    <source>
        <dbReference type="PROSITE-ProRule" id="PRU00182"/>
    </source>
</evidence>
<dbReference type="GO" id="GO:0006437">
    <property type="term" value="P:tyrosyl-tRNA aminoacylation"/>
    <property type="evidence" value="ECO:0007669"/>
    <property type="project" value="UniProtKB-UniRule"/>
</dbReference>
<dbReference type="InterPro" id="IPR014729">
    <property type="entry name" value="Rossmann-like_a/b/a_fold"/>
</dbReference>
<protein>
    <recommendedName>
        <fullName evidence="8">Tyrosine--tRNA ligase</fullName>
        <ecNumber evidence="8">6.1.1.1</ecNumber>
    </recommendedName>
    <alternativeName>
        <fullName evidence="8">Tyrosyl-tRNA synthetase</fullName>
        <shortName evidence="8">TyrRS</shortName>
    </alternativeName>
</protein>
<dbReference type="AlphaFoldDB" id="A0A2N1PLK8"/>
<dbReference type="PROSITE" id="PS00178">
    <property type="entry name" value="AA_TRNA_LIGASE_I"/>
    <property type="match status" value="1"/>
</dbReference>
<dbReference type="CDD" id="cd00805">
    <property type="entry name" value="TyrRS_core"/>
    <property type="match status" value="1"/>
</dbReference>
<dbReference type="FunFam" id="1.10.240.10:FF:000001">
    <property type="entry name" value="Tyrosine--tRNA ligase"/>
    <property type="match status" value="1"/>
</dbReference>
<feature type="binding site" evidence="8">
    <location>
        <position position="41"/>
    </location>
    <ligand>
        <name>L-tyrosine</name>
        <dbReference type="ChEBI" id="CHEBI:58315"/>
    </ligand>
</feature>
<reference evidence="11 12" key="1">
    <citation type="journal article" date="2017" name="ISME J.">
        <title>Potential for microbial H2 and metal transformations associated with novel bacteria and archaea in deep terrestrial subsurface sediments.</title>
        <authorList>
            <person name="Hernsdorf A.W."/>
            <person name="Amano Y."/>
            <person name="Miyakawa K."/>
            <person name="Ise K."/>
            <person name="Suzuki Y."/>
            <person name="Anantharaman K."/>
            <person name="Probst A."/>
            <person name="Burstein D."/>
            <person name="Thomas B.C."/>
            <person name="Banfield J.F."/>
        </authorList>
    </citation>
    <scope>NUCLEOTIDE SEQUENCE [LARGE SCALE GENOMIC DNA]</scope>
    <source>
        <strain evidence="11">HGW-Wallbacteria-1</strain>
    </source>
</reference>
<evidence type="ECO:0000259" key="10">
    <source>
        <dbReference type="Pfam" id="PF22421"/>
    </source>
</evidence>
<keyword evidence="6 8" id="KW-0030">Aminoacyl-tRNA synthetase</keyword>
<dbReference type="Pfam" id="PF00579">
    <property type="entry name" value="tRNA-synt_1b"/>
    <property type="match status" value="1"/>
</dbReference>
<dbReference type="PANTHER" id="PTHR11766:SF0">
    <property type="entry name" value="TYROSINE--TRNA LIGASE, MITOCHONDRIAL"/>
    <property type="match status" value="1"/>
</dbReference>
<evidence type="ECO:0000313" key="11">
    <source>
        <dbReference type="EMBL" id="PKK89215.1"/>
    </source>
</evidence>
<evidence type="ECO:0000256" key="1">
    <source>
        <dbReference type="ARBA" id="ARBA00022598"/>
    </source>
</evidence>
<dbReference type="NCBIfam" id="TIGR00234">
    <property type="entry name" value="tyrS"/>
    <property type="match status" value="1"/>
</dbReference>
<feature type="binding site" evidence="8">
    <location>
        <position position="189"/>
    </location>
    <ligand>
        <name>L-tyrosine</name>
        <dbReference type="ChEBI" id="CHEBI:58315"/>
    </ligand>
</feature>
<dbReference type="GO" id="GO:0005829">
    <property type="term" value="C:cytosol"/>
    <property type="evidence" value="ECO:0007669"/>
    <property type="project" value="TreeGrafter"/>
</dbReference>
<dbReference type="Gene3D" id="3.40.50.620">
    <property type="entry name" value="HUPs"/>
    <property type="match status" value="1"/>
</dbReference>
<feature type="binding site" evidence="8">
    <location>
        <position position="248"/>
    </location>
    <ligand>
        <name>ATP</name>
        <dbReference type="ChEBI" id="CHEBI:30616"/>
    </ligand>
</feature>
<comment type="subunit">
    <text evidence="8">Homodimer.</text>
</comment>
<dbReference type="SUPFAM" id="SSF52374">
    <property type="entry name" value="Nucleotidylyl transferase"/>
    <property type="match status" value="1"/>
</dbReference>
<dbReference type="Gene3D" id="3.10.290.10">
    <property type="entry name" value="RNA-binding S4 domain"/>
    <property type="match status" value="1"/>
</dbReference>
<feature type="domain" description="Tyrosine--tRNA ligase SYY-like C-terminal" evidence="10">
    <location>
        <begin position="363"/>
        <end position="439"/>
    </location>
</feature>
<comment type="catalytic activity">
    <reaction evidence="7 8">
        <text>tRNA(Tyr) + L-tyrosine + ATP = L-tyrosyl-tRNA(Tyr) + AMP + diphosphate + H(+)</text>
        <dbReference type="Rhea" id="RHEA:10220"/>
        <dbReference type="Rhea" id="RHEA-COMP:9706"/>
        <dbReference type="Rhea" id="RHEA-COMP:9707"/>
        <dbReference type="ChEBI" id="CHEBI:15378"/>
        <dbReference type="ChEBI" id="CHEBI:30616"/>
        <dbReference type="ChEBI" id="CHEBI:33019"/>
        <dbReference type="ChEBI" id="CHEBI:58315"/>
        <dbReference type="ChEBI" id="CHEBI:78442"/>
        <dbReference type="ChEBI" id="CHEBI:78536"/>
        <dbReference type="ChEBI" id="CHEBI:456215"/>
        <dbReference type="EC" id="6.1.1.1"/>
    </reaction>
</comment>
<name>A0A2N1PLK8_9BACT</name>